<dbReference type="PROSITE" id="PS50086">
    <property type="entry name" value="TBC_RABGAP"/>
    <property type="match status" value="1"/>
</dbReference>
<name>A0A852LXZ0_9AVES</name>
<feature type="region of interest" description="Disordered" evidence="12">
    <location>
        <begin position="1044"/>
        <end position="1067"/>
    </location>
</feature>
<feature type="compositionally biased region" description="Basic and acidic residues" evidence="12">
    <location>
        <begin position="52"/>
        <end position="69"/>
    </location>
</feature>
<keyword evidence="6" id="KW-0967">Endosome</keyword>
<evidence type="ECO:0000256" key="4">
    <source>
        <dbReference type="ARBA" id="ARBA00022468"/>
    </source>
</evidence>
<comment type="subcellular location">
    <subcellularLocation>
        <location evidence="1">Early endosome</location>
    </subcellularLocation>
    <subcellularLocation>
        <location evidence="2">Golgi apparatus</location>
    </subcellularLocation>
</comment>
<dbReference type="InterPro" id="IPR035969">
    <property type="entry name" value="Rab-GAP_TBC_sf"/>
</dbReference>
<evidence type="ECO:0000256" key="2">
    <source>
        <dbReference type="ARBA" id="ARBA00004555"/>
    </source>
</evidence>
<dbReference type="EMBL" id="WBNK01000701">
    <property type="protein sequence ID" value="NXX94926.1"/>
    <property type="molecule type" value="Genomic_DNA"/>
</dbReference>
<keyword evidence="16" id="KW-1185">Reference proteome</keyword>
<dbReference type="GO" id="GO:0005769">
    <property type="term" value="C:early endosome"/>
    <property type="evidence" value="ECO:0007669"/>
    <property type="project" value="UniProtKB-SubCell"/>
</dbReference>
<organism evidence="15 16">
    <name type="scientific">Centropus bengalensis</name>
    <name type="common">lesser coucal</name>
    <dbReference type="NCBI Taxonomy" id="1463675"/>
    <lineage>
        <taxon>Eukaryota</taxon>
        <taxon>Metazoa</taxon>
        <taxon>Chordata</taxon>
        <taxon>Craniata</taxon>
        <taxon>Vertebrata</taxon>
        <taxon>Euteleostomi</taxon>
        <taxon>Archelosauria</taxon>
        <taxon>Archosauria</taxon>
        <taxon>Dinosauria</taxon>
        <taxon>Saurischia</taxon>
        <taxon>Theropoda</taxon>
        <taxon>Coelurosauria</taxon>
        <taxon>Aves</taxon>
        <taxon>Neognathae</taxon>
        <taxon>Neoaves</taxon>
        <taxon>Otidimorphae</taxon>
        <taxon>Cuculiformes</taxon>
        <taxon>Centropidae</taxon>
        <taxon>Centropus</taxon>
    </lineage>
</organism>
<dbReference type="GO" id="GO:0031267">
    <property type="term" value="F:small GTPase binding"/>
    <property type="evidence" value="ECO:0007669"/>
    <property type="project" value="UniProtKB-ARBA"/>
</dbReference>
<dbReference type="PANTHER" id="PTHR47219:SF7">
    <property type="entry name" value="RAB GTPASE-ACTIVATING PROTEIN 1-LIKE"/>
    <property type="match status" value="1"/>
</dbReference>
<sequence>MEVKTSFSKANRIPETVSTLTNEEFVLVHQSEDTSGKDEQPQLKVFSNGEDQLEKAMEEILRGSEKDQKSSTALPEGSGDARSQADGGHSAGQTNRPSLHLVLDPSTTGTAEHVVNETFSSFSEISAPRPSSPSEPLEEDSVLFNKLTYLGCTKVSAPRNEPEALQAMATMKSSCQAPFPVTLYVPNIPEGSVRIIDQSSNVEIASFPIYKVLFCVRGQNGTPESDCFAFTESSCGTEEFQIHVFSCEIKEAVSRILYSFSTAFKRSSKQASDHVKDFVLPTPDSDVYTFSVSLEVKEDDGKGNFSPVPKDREKLYFKLKQGIEKKVVITVQQLSNKELAIERCFGMLLSPGRNVKNSDMHLLDMESMGKTSDGKAYIITGMWNPNAPMFLVLNEETPKDKLIFMTVAVDMVVTEIEEPVRFLLETIVRVYPANERFWYFSRKTFTETFYMKLKQSEGKGHASAGDAIYEVVSIQRESAREEELVSPTSGGGRTSSQEDEAEEESDNELSSGTGDVSKDCPEKILYSWGELLGRWHNNLIVRPNGLSALVKRGVPEALRAEVWQLLAGCHDNQAMLDKYRVLITMDSAQESVITRDIHRTFPAHDYFKDTEGDGQESLYKICKAYSVYDEDIGYCQGQSFLAAVLLLHMPEEQAFCVFVKIMYDYGLRDLYRNNFEDLHCKFFQLEKLMQEQLPDLYSHFSDLNLEAHMYASQWFLTLFTAKFPLCMVFHIIDLLLCEGMNIIFHVALALLKTSKEDLLQADFEGALKFFRVQLPKRYRAEENARRLMEQACNIKVPTKKLKKYEREYQTMRESQLQQEDPMDRYKRENRRLQEASMRLEQENDDLAHELVTSKIALRNDLDQAEDKADVLNKELLLTKQKLVETEEEKRKQEEETAQLKEVFRKQLEKAESEIKKTTAIIAEYKQICSQLSTRLEKQQAASKDELEVVKGKVMACKHCSEIFSKEGTLKLPPVSMENKGIETDDEKDALKKQLREMELELAQTKLQLVEAKCKIQELEHQRGALMNEIQAAKNSWFSKTLNSIKTAAGTQAPAQPQPPLPPKEGST</sequence>
<comment type="caution">
    <text evidence="15">The sequence shown here is derived from an EMBL/GenBank/DDBJ whole genome shotgun (WGS) entry which is preliminary data.</text>
</comment>
<feature type="compositionally biased region" description="Pro residues" evidence="12">
    <location>
        <begin position="1055"/>
        <end position="1067"/>
    </location>
</feature>
<dbReference type="FunFam" id="2.30.29.30:FF:000202">
    <property type="entry name" value="rab GTPase-activating protein 1-like isoform X1"/>
    <property type="match status" value="1"/>
</dbReference>
<feature type="compositionally biased region" description="Acidic residues" evidence="12">
    <location>
        <begin position="497"/>
        <end position="507"/>
    </location>
</feature>
<keyword evidence="5" id="KW-0254">Endocytosis</keyword>
<keyword evidence="4" id="KW-0343">GTPase activation</keyword>
<dbReference type="PANTHER" id="PTHR47219">
    <property type="entry name" value="RAB GTPASE-ACTIVATING PROTEIN 1-LIKE"/>
    <property type="match status" value="1"/>
</dbReference>
<dbReference type="PROSITE" id="PS01179">
    <property type="entry name" value="PID"/>
    <property type="match status" value="1"/>
</dbReference>
<dbReference type="GO" id="GO:0005096">
    <property type="term" value="F:GTPase activator activity"/>
    <property type="evidence" value="ECO:0007669"/>
    <property type="project" value="UniProtKB-KW"/>
</dbReference>
<feature type="compositionally biased region" description="Basic and acidic residues" evidence="12">
    <location>
        <begin position="30"/>
        <end position="41"/>
    </location>
</feature>
<dbReference type="GO" id="GO:0015031">
    <property type="term" value="P:protein transport"/>
    <property type="evidence" value="ECO:0007669"/>
    <property type="project" value="UniProtKB-KW"/>
</dbReference>
<evidence type="ECO:0000256" key="7">
    <source>
        <dbReference type="ARBA" id="ARBA00022927"/>
    </source>
</evidence>
<feature type="coiled-coil region" evidence="11">
    <location>
        <begin position="980"/>
        <end position="1035"/>
    </location>
</feature>
<dbReference type="FunFam" id="1.10.8.270:FF:000001">
    <property type="entry name" value="TBC1 domain family member 1"/>
    <property type="match status" value="1"/>
</dbReference>
<dbReference type="Gene3D" id="1.10.8.270">
    <property type="entry name" value="putative rabgap domain of human tbc1 domain family member 14 like domains"/>
    <property type="match status" value="1"/>
</dbReference>
<evidence type="ECO:0000256" key="5">
    <source>
        <dbReference type="ARBA" id="ARBA00022583"/>
    </source>
</evidence>
<comment type="function">
    <text evidence="9">GTP-hydrolysis activating protein (GAP) for small GTPase RAB22A, converting active RAB22A-GTP to the inactive form RAB22A-GDP. Plays a role in endocytosis and intracellular protein transport. Recruited by ANK2 to phosphatidylinositol 3-phosphate (PI3P)-positive early endosomes, where it inactivates RAB22A, and promotes polarized trafficking to the leading edge of the migrating cells. Part of the ANK2/RABGAP1L complex which is required for the polarized recycling of fibronectin receptor ITGA5 ITGB1 to the plasma membrane that enables continuous directional cell migration.</text>
</comment>
<dbReference type="SUPFAM" id="SSF47923">
    <property type="entry name" value="Ypt/Rab-GAP domain of gyp1p"/>
    <property type="match status" value="2"/>
</dbReference>
<dbReference type="InterPro" id="IPR000195">
    <property type="entry name" value="Rab-GAP-TBC_dom"/>
</dbReference>
<dbReference type="Pfam" id="PF00566">
    <property type="entry name" value="RabGAP-TBC"/>
    <property type="match status" value="1"/>
</dbReference>
<dbReference type="FunFam" id="1.10.472.80:FF:000007">
    <property type="entry name" value="Rab GTPase-activating protein 1 isoform X1"/>
    <property type="match status" value="1"/>
</dbReference>
<accession>A0A852LXZ0</accession>
<feature type="domain" description="Rab-GAP TBC" evidence="14">
    <location>
        <begin position="553"/>
        <end position="739"/>
    </location>
</feature>
<dbReference type="GO" id="GO:0005794">
    <property type="term" value="C:Golgi apparatus"/>
    <property type="evidence" value="ECO:0007669"/>
    <property type="project" value="UniProtKB-SubCell"/>
</dbReference>
<dbReference type="Gene3D" id="1.10.10.750">
    <property type="entry name" value="Ypt/Rab-GAP domain of gyp1p, domain 1"/>
    <property type="match status" value="1"/>
</dbReference>
<evidence type="ECO:0000256" key="10">
    <source>
        <dbReference type="ARBA" id="ARBA00069331"/>
    </source>
</evidence>
<feature type="region of interest" description="Disordered" evidence="12">
    <location>
        <begin position="479"/>
        <end position="516"/>
    </location>
</feature>
<feature type="region of interest" description="Disordered" evidence="12">
    <location>
        <begin position="28"/>
        <end position="104"/>
    </location>
</feature>
<evidence type="ECO:0000256" key="6">
    <source>
        <dbReference type="ARBA" id="ARBA00022753"/>
    </source>
</evidence>
<feature type="domain" description="PID" evidence="13">
    <location>
        <begin position="149"/>
        <end position="264"/>
    </location>
</feature>
<dbReference type="Gene3D" id="1.10.472.80">
    <property type="entry name" value="Ypt/Rab-GAP domain of gyp1p, domain 3"/>
    <property type="match status" value="1"/>
</dbReference>
<dbReference type="Proteomes" id="UP000632886">
    <property type="component" value="Unassembled WGS sequence"/>
</dbReference>
<dbReference type="InterPro" id="IPR011993">
    <property type="entry name" value="PH-like_dom_sf"/>
</dbReference>
<keyword evidence="3" id="KW-0813">Transport</keyword>
<dbReference type="SMART" id="SM00164">
    <property type="entry name" value="TBC"/>
    <property type="match status" value="1"/>
</dbReference>
<dbReference type="InterPro" id="IPR050302">
    <property type="entry name" value="Rab_GAP_TBC_domain"/>
</dbReference>
<evidence type="ECO:0000256" key="12">
    <source>
        <dbReference type="SAM" id="MobiDB-lite"/>
    </source>
</evidence>
<evidence type="ECO:0000259" key="14">
    <source>
        <dbReference type="PROSITE" id="PS50086"/>
    </source>
</evidence>
<dbReference type="AlphaFoldDB" id="A0A852LXZ0"/>
<evidence type="ECO:0000256" key="9">
    <source>
        <dbReference type="ARBA" id="ARBA00059592"/>
    </source>
</evidence>
<evidence type="ECO:0000256" key="8">
    <source>
        <dbReference type="ARBA" id="ARBA00023034"/>
    </source>
</evidence>
<dbReference type="InterPro" id="IPR006020">
    <property type="entry name" value="PTB/PI_dom"/>
</dbReference>
<keyword evidence="11" id="KW-0175">Coiled coil</keyword>
<evidence type="ECO:0000256" key="11">
    <source>
        <dbReference type="SAM" id="Coils"/>
    </source>
</evidence>
<evidence type="ECO:0000259" key="13">
    <source>
        <dbReference type="PROSITE" id="PS01179"/>
    </source>
</evidence>
<keyword evidence="8" id="KW-0333">Golgi apparatus</keyword>
<evidence type="ECO:0000256" key="1">
    <source>
        <dbReference type="ARBA" id="ARBA00004412"/>
    </source>
</evidence>
<reference evidence="15 16" key="1">
    <citation type="submission" date="2020-02" db="EMBL/GenBank/DDBJ databases">
        <title>Bird 10,000 Genomes (B10K) Project - Family phase.</title>
        <authorList>
            <person name="Zhang G."/>
        </authorList>
    </citation>
    <scope>NUCLEOTIDE SEQUENCE [LARGE SCALE GENOMIC DNA]</scope>
    <source>
        <strain evidence="15">B10K-DU-017-21</strain>
    </source>
</reference>
<evidence type="ECO:0000313" key="15">
    <source>
        <dbReference type="EMBL" id="NXX94926.1"/>
    </source>
</evidence>
<dbReference type="GO" id="GO:0006897">
    <property type="term" value="P:endocytosis"/>
    <property type="evidence" value="ECO:0007669"/>
    <property type="project" value="UniProtKB-KW"/>
</dbReference>
<dbReference type="SMART" id="SM00462">
    <property type="entry name" value="PTB"/>
    <property type="match status" value="1"/>
</dbReference>
<protein>
    <recommendedName>
        <fullName evidence="10">Rab GTPase-activating protein 1-like</fullName>
    </recommendedName>
</protein>
<gene>
    <name evidence="15" type="primary">Rabgap1l</name>
    <name evidence="15" type="ORF">CENBEN_R06640</name>
</gene>
<dbReference type="Gene3D" id="2.30.29.30">
    <property type="entry name" value="Pleckstrin-homology domain (PH domain)/Phosphotyrosine-binding domain (PTB)"/>
    <property type="match status" value="1"/>
</dbReference>
<evidence type="ECO:0000256" key="3">
    <source>
        <dbReference type="ARBA" id="ARBA00022448"/>
    </source>
</evidence>
<dbReference type="InterPro" id="IPR022164">
    <property type="entry name" value="Kinesin-like"/>
</dbReference>
<dbReference type="SUPFAM" id="SSF50729">
    <property type="entry name" value="PH domain-like"/>
    <property type="match status" value="1"/>
</dbReference>
<evidence type="ECO:0000313" key="16">
    <source>
        <dbReference type="Proteomes" id="UP000632886"/>
    </source>
</evidence>
<dbReference type="Pfam" id="PF12473">
    <property type="entry name" value="DUF3694"/>
    <property type="match status" value="1"/>
</dbReference>
<proteinExistence type="predicted"/>
<feature type="non-terminal residue" evidence="15">
    <location>
        <position position="1"/>
    </location>
</feature>
<feature type="non-terminal residue" evidence="15">
    <location>
        <position position="1067"/>
    </location>
</feature>
<dbReference type="FunFam" id="1.10.10.750:FF:000004">
    <property type="entry name" value="Putative rab gtpase-activating protein 1"/>
    <property type="match status" value="1"/>
</dbReference>
<dbReference type="CDD" id="cd01211">
    <property type="entry name" value="PTB_Rab6GAP"/>
    <property type="match status" value="1"/>
</dbReference>
<feature type="coiled-coil region" evidence="11">
    <location>
        <begin position="822"/>
        <end position="941"/>
    </location>
</feature>
<keyword evidence="7" id="KW-0653">Protein transport</keyword>